<dbReference type="Proteomes" id="UP000468707">
    <property type="component" value="Unassembled WGS sequence"/>
</dbReference>
<dbReference type="InterPro" id="IPR012944">
    <property type="entry name" value="SusD_RagB_dom"/>
</dbReference>
<feature type="domain" description="SusD-like N-terminal" evidence="7">
    <location>
        <begin position="83"/>
        <end position="215"/>
    </location>
</feature>
<keyword evidence="9" id="KW-1185">Reference proteome</keyword>
<dbReference type="CDD" id="cd08977">
    <property type="entry name" value="SusD"/>
    <property type="match status" value="1"/>
</dbReference>
<evidence type="ECO:0000256" key="1">
    <source>
        <dbReference type="ARBA" id="ARBA00004442"/>
    </source>
</evidence>
<comment type="similarity">
    <text evidence="2">Belongs to the SusD family.</text>
</comment>
<evidence type="ECO:0000313" key="8">
    <source>
        <dbReference type="EMBL" id="NDV43093.1"/>
    </source>
</evidence>
<dbReference type="GO" id="GO:0009279">
    <property type="term" value="C:cell outer membrane"/>
    <property type="evidence" value="ECO:0007669"/>
    <property type="project" value="UniProtKB-SubCell"/>
</dbReference>
<dbReference type="AlphaFoldDB" id="A0A6I5KRK0"/>
<dbReference type="EMBL" id="JAAAMI010000003">
    <property type="protein sequence ID" value="NDV43093.1"/>
    <property type="molecule type" value="Genomic_DNA"/>
</dbReference>
<dbReference type="SUPFAM" id="SSF48452">
    <property type="entry name" value="TPR-like"/>
    <property type="match status" value="1"/>
</dbReference>
<dbReference type="Gene3D" id="1.25.40.390">
    <property type="match status" value="1"/>
</dbReference>
<keyword evidence="3" id="KW-0732">Signal</keyword>
<gene>
    <name evidence="8" type="ORF">GTK07_07100</name>
</gene>
<evidence type="ECO:0000259" key="6">
    <source>
        <dbReference type="Pfam" id="PF07980"/>
    </source>
</evidence>
<comment type="subcellular location">
    <subcellularLocation>
        <location evidence="1">Cell outer membrane</location>
    </subcellularLocation>
</comment>
<name>A0A6I5KRK0_9FLAO</name>
<protein>
    <submittedName>
        <fullName evidence="8">RagB/SusD family nutrient uptake outer membrane protein</fullName>
    </submittedName>
</protein>
<dbReference type="InterPro" id="IPR033985">
    <property type="entry name" value="SusD-like_N"/>
</dbReference>
<evidence type="ECO:0000256" key="4">
    <source>
        <dbReference type="ARBA" id="ARBA00023136"/>
    </source>
</evidence>
<evidence type="ECO:0000256" key="5">
    <source>
        <dbReference type="ARBA" id="ARBA00023237"/>
    </source>
</evidence>
<comment type="caution">
    <text evidence="8">The sequence shown here is derived from an EMBL/GenBank/DDBJ whole genome shotgun (WGS) entry which is preliminary data.</text>
</comment>
<sequence length="448" mass="49928">MGLFAILMTSCDDFVEIDPPNDQLTGVVVFDDATTVNAALIHIYTGLRDQALVNGGLSGISFLLGLYTDELDLYSTTLPDARQFYDNALLSSNNSVQDLWGNGYNLIHATNAIIEGLKGSTALPQDDRDHFLGEAHFLRAFTHLHLTGLFGELPYLETTDYVANSEAEKEEVHSVFSKVIADLERAKTLLPMNAGSEKVRPDRWTASAILARVHLYNGQWEQAWAEAFDIITNGSYSLNTNLEQVFLNDSPETLWQFSVGSTGANTYEGHTFIFTSGPPPTTALSDHLMGAFEEGDARKVQWIASITDGTDTWYHPNKYKLNTNSGTTQEQSIVIRLAELYLIASEAQAHLGNLDEALNYLNPIRERAGLDPLGMMGQSDLLDAIQQERRVELFTEHGHRFFDLKRTERANSELSDTKPNWEARDVQLPLPESEILLNPNLLPQNEGY</sequence>
<evidence type="ECO:0000256" key="3">
    <source>
        <dbReference type="ARBA" id="ARBA00022729"/>
    </source>
</evidence>
<reference evidence="8 9" key="1">
    <citation type="submission" date="2020-01" db="EMBL/GenBank/DDBJ databases">
        <title>Muricauda sediminis sp.nov. 40Bstr401.</title>
        <authorList>
            <person name="Xue Z."/>
            <person name="Zhu S."/>
            <person name="Ren N."/>
            <person name="Chen T."/>
            <person name="Chen X."/>
            <person name="Chen J."/>
            <person name="Yang J."/>
        </authorList>
    </citation>
    <scope>NUCLEOTIDE SEQUENCE [LARGE SCALE GENOMIC DNA]</scope>
    <source>
        <strain evidence="8 9">40Bstr401</strain>
    </source>
</reference>
<evidence type="ECO:0000313" key="9">
    <source>
        <dbReference type="Proteomes" id="UP000468707"/>
    </source>
</evidence>
<dbReference type="Pfam" id="PF07980">
    <property type="entry name" value="SusD_RagB"/>
    <property type="match status" value="1"/>
</dbReference>
<keyword evidence="4" id="KW-0472">Membrane</keyword>
<organism evidence="8 9">
    <name type="scientific">Flagellimonas sediminis</name>
    <dbReference type="NCBI Taxonomy" id="2696468"/>
    <lineage>
        <taxon>Bacteria</taxon>
        <taxon>Pseudomonadati</taxon>
        <taxon>Bacteroidota</taxon>
        <taxon>Flavobacteriia</taxon>
        <taxon>Flavobacteriales</taxon>
        <taxon>Flavobacteriaceae</taxon>
        <taxon>Flagellimonas</taxon>
    </lineage>
</organism>
<evidence type="ECO:0000259" key="7">
    <source>
        <dbReference type="Pfam" id="PF14322"/>
    </source>
</evidence>
<accession>A0A6I5KRK0</accession>
<proteinExistence type="inferred from homology"/>
<evidence type="ECO:0000256" key="2">
    <source>
        <dbReference type="ARBA" id="ARBA00006275"/>
    </source>
</evidence>
<keyword evidence="5" id="KW-0998">Cell outer membrane</keyword>
<dbReference type="InterPro" id="IPR011990">
    <property type="entry name" value="TPR-like_helical_dom_sf"/>
</dbReference>
<feature type="domain" description="RagB/SusD" evidence="6">
    <location>
        <begin position="303"/>
        <end position="448"/>
    </location>
</feature>
<dbReference type="Pfam" id="PF14322">
    <property type="entry name" value="SusD-like_3"/>
    <property type="match status" value="1"/>
</dbReference>